<dbReference type="PANTHER" id="PTHR10457:SF7">
    <property type="entry name" value="GALACTOKINASE-RELATED"/>
    <property type="match status" value="1"/>
</dbReference>
<keyword evidence="4" id="KW-0418">Kinase</keyword>
<dbReference type="InterPro" id="IPR020568">
    <property type="entry name" value="Ribosomal_Su5_D2-typ_SF"/>
</dbReference>
<protein>
    <submittedName>
        <fullName evidence="8">Galactokinase</fullName>
    </submittedName>
</protein>
<dbReference type="PRINTS" id="PR00473">
    <property type="entry name" value="GALCTOKINASE"/>
</dbReference>
<evidence type="ECO:0000256" key="1">
    <source>
        <dbReference type="ARBA" id="ARBA00006566"/>
    </source>
</evidence>
<dbReference type="Proteomes" id="UP000824118">
    <property type="component" value="Unassembled WGS sequence"/>
</dbReference>
<dbReference type="InterPro" id="IPR019539">
    <property type="entry name" value="GalKase_N"/>
</dbReference>
<dbReference type="PIRSF" id="PIRSF000530">
    <property type="entry name" value="Galactokinase"/>
    <property type="match status" value="1"/>
</dbReference>
<evidence type="ECO:0000313" key="9">
    <source>
        <dbReference type="Proteomes" id="UP000824118"/>
    </source>
</evidence>
<dbReference type="InterPro" id="IPR006203">
    <property type="entry name" value="GHMP_knse_ATP-bd_CS"/>
</dbReference>
<gene>
    <name evidence="8" type="ORF">IAD22_01845</name>
</gene>
<dbReference type="GO" id="GO:0005524">
    <property type="term" value="F:ATP binding"/>
    <property type="evidence" value="ECO:0007669"/>
    <property type="project" value="UniProtKB-KW"/>
</dbReference>
<proteinExistence type="inferred from homology"/>
<feature type="non-terminal residue" evidence="8">
    <location>
        <position position="288"/>
    </location>
</feature>
<evidence type="ECO:0000256" key="4">
    <source>
        <dbReference type="ARBA" id="ARBA00022777"/>
    </source>
</evidence>
<dbReference type="InterPro" id="IPR000705">
    <property type="entry name" value="Galactokinase"/>
</dbReference>
<dbReference type="GO" id="GO:0004335">
    <property type="term" value="F:galactokinase activity"/>
    <property type="evidence" value="ECO:0007669"/>
    <property type="project" value="InterPro"/>
</dbReference>
<accession>A0A9D1LXF6</accession>
<evidence type="ECO:0000256" key="2">
    <source>
        <dbReference type="ARBA" id="ARBA00022679"/>
    </source>
</evidence>
<evidence type="ECO:0000256" key="5">
    <source>
        <dbReference type="ARBA" id="ARBA00022840"/>
    </source>
</evidence>
<sequence length="288" mass="31748">MKTINQWKEDFSCGKMDAELQKLYNETEENKSRYIEVLEGFEEYFGADQREVMLCSAPGRTEIGGNHTDHQHGRCLAGSVNLDIIAAVALNGTDKVRVKSKGYNEDSIDINDLEIHQDEINKSASLIRGVLKRFSEKGCDIKGVDVYTVSNVLKGSGLSSSAAYEVLIASFINHLFNGDKASPVEIAQISQYAESVYFGKPCGLLDQTASAAGNMVEMDFNDPKNPQITKVDFDFSKSGYALCIIDTGADHADLTDEYAAIPIELKVISNYFGKDVLRDIPKEDVMSN</sequence>
<dbReference type="InterPro" id="IPR006204">
    <property type="entry name" value="GHMP_kinase_N_dom"/>
</dbReference>
<dbReference type="InterPro" id="IPR006206">
    <property type="entry name" value="Mevalonate/galactokinase"/>
</dbReference>
<dbReference type="Pfam" id="PF00288">
    <property type="entry name" value="GHMP_kinases_N"/>
    <property type="match status" value="1"/>
</dbReference>
<dbReference type="SUPFAM" id="SSF54211">
    <property type="entry name" value="Ribosomal protein S5 domain 2-like"/>
    <property type="match status" value="1"/>
</dbReference>
<dbReference type="PROSITE" id="PS00627">
    <property type="entry name" value="GHMP_KINASES_ATP"/>
    <property type="match status" value="1"/>
</dbReference>
<keyword evidence="2" id="KW-0808">Transferase</keyword>
<keyword evidence="5" id="KW-0067">ATP-binding</keyword>
<dbReference type="PANTHER" id="PTHR10457">
    <property type="entry name" value="MEVALONATE KINASE/GALACTOKINASE"/>
    <property type="match status" value="1"/>
</dbReference>
<evidence type="ECO:0000259" key="6">
    <source>
        <dbReference type="Pfam" id="PF00288"/>
    </source>
</evidence>
<reference evidence="8" key="1">
    <citation type="submission" date="2020-10" db="EMBL/GenBank/DDBJ databases">
        <authorList>
            <person name="Gilroy R."/>
        </authorList>
    </citation>
    <scope>NUCLEOTIDE SEQUENCE</scope>
    <source>
        <strain evidence="8">ChiGjej1B1-1684</strain>
    </source>
</reference>
<comment type="caution">
    <text evidence="8">The sequence shown here is derived from an EMBL/GenBank/DDBJ whole genome shotgun (WGS) entry which is preliminary data.</text>
</comment>
<keyword evidence="3" id="KW-0547">Nucleotide-binding</keyword>
<dbReference type="Pfam" id="PF10509">
    <property type="entry name" value="GalKase_gal_bdg"/>
    <property type="match status" value="1"/>
</dbReference>
<comment type="similarity">
    <text evidence="1">Belongs to the GHMP kinase family. GalK subfamily.</text>
</comment>
<dbReference type="GO" id="GO:0005829">
    <property type="term" value="C:cytosol"/>
    <property type="evidence" value="ECO:0007669"/>
    <property type="project" value="TreeGrafter"/>
</dbReference>
<evidence type="ECO:0000259" key="7">
    <source>
        <dbReference type="Pfam" id="PF10509"/>
    </source>
</evidence>
<dbReference type="AlphaFoldDB" id="A0A9D1LXF6"/>
<reference evidence="8" key="2">
    <citation type="journal article" date="2021" name="PeerJ">
        <title>Extensive microbial diversity within the chicken gut microbiome revealed by metagenomics and culture.</title>
        <authorList>
            <person name="Gilroy R."/>
            <person name="Ravi A."/>
            <person name="Getino M."/>
            <person name="Pursley I."/>
            <person name="Horton D.L."/>
            <person name="Alikhan N.F."/>
            <person name="Baker D."/>
            <person name="Gharbi K."/>
            <person name="Hall N."/>
            <person name="Watson M."/>
            <person name="Adriaenssens E.M."/>
            <person name="Foster-Nyarko E."/>
            <person name="Jarju S."/>
            <person name="Secka A."/>
            <person name="Antonio M."/>
            <person name="Oren A."/>
            <person name="Chaudhuri R.R."/>
            <person name="La Ragione R."/>
            <person name="Hildebrand F."/>
            <person name="Pallen M.J."/>
        </authorList>
    </citation>
    <scope>NUCLEOTIDE SEQUENCE</scope>
    <source>
        <strain evidence="8">ChiGjej1B1-1684</strain>
    </source>
</reference>
<evidence type="ECO:0000313" key="8">
    <source>
        <dbReference type="EMBL" id="HIU49742.1"/>
    </source>
</evidence>
<dbReference type="InterPro" id="IPR014721">
    <property type="entry name" value="Ribsml_uS5_D2-typ_fold_subgr"/>
</dbReference>
<feature type="domain" description="Galactokinase N-terminal" evidence="7">
    <location>
        <begin position="40"/>
        <end position="89"/>
    </location>
</feature>
<feature type="domain" description="GHMP kinase N-terminal" evidence="6">
    <location>
        <begin position="126"/>
        <end position="213"/>
    </location>
</feature>
<dbReference type="Gene3D" id="3.30.230.10">
    <property type="match status" value="1"/>
</dbReference>
<organism evidence="8 9">
    <name type="scientific">Candidatus Limousia pullorum</name>
    <dbReference type="NCBI Taxonomy" id="2840860"/>
    <lineage>
        <taxon>Bacteria</taxon>
        <taxon>Bacillati</taxon>
        <taxon>Bacillota</taxon>
        <taxon>Clostridia</taxon>
        <taxon>Eubacteriales</taxon>
        <taxon>Oscillospiraceae</taxon>
        <taxon>Oscillospiraceae incertae sedis</taxon>
        <taxon>Candidatus Limousia</taxon>
    </lineage>
</organism>
<evidence type="ECO:0000256" key="3">
    <source>
        <dbReference type="ARBA" id="ARBA00022741"/>
    </source>
</evidence>
<dbReference type="PRINTS" id="PR00959">
    <property type="entry name" value="MEVGALKINASE"/>
</dbReference>
<dbReference type="EMBL" id="DVNG01000027">
    <property type="protein sequence ID" value="HIU49742.1"/>
    <property type="molecule type" value="Genomic_DNA"/>
</dbReference>
<name>A0A9D1LXF6_9FIRM</name>
<dbReference type="GO" id="GO:0006012">
    <property type="term" value="P:galactose metabolic process"/>
    <property type="evidence" value="ECO:0007669"/>
    <property type="project" value="InterPro"/>
</dbReference>